<feature type="domain" description="DUF7707" evidence="4">
    <location>
        <begin position="34"/>
        <end position="133"/>
    </location>
</feature>
<evidence type="ECO:0000256" key="1">
    <source>
        <dbReference type="SAM" id="MobiDB-lite"/>
    </source>
</evidence>
<protein>
    <recommendedName>
        <fullName evidence="4">DUF7707 domain-containing protein</fullName>
    </recommendedName>
</protein>
<keyword evidence="6" id="KW-1185">Reference proteome</keyword>
<name>A0A8H7TI74_9HELO</name>
<dbReference type="EMBL" id="JAFJYH010000101">
    <property type="protein sequence ID" value="KAG4419630.1"/>
    <property type="molecule type" value="Genomic_DNA"/>
</dbReference>
<feature type="compositionally biased region" description="Polar residues" evidence="1">
    <location>
        <begin position="147"/>
        <end position="156"/>
    </location>
</feature>
<dbReference type="PANTHER" id="PTHR38118:SF3">
    <property type="entry name" value="ANCHORED CELL WALL PROTEIN 11"/>
    <property type="match status" value="1"/>
</dbReference>
<feature type="compositionally biased region" description="Low complexity" evidence="1">
    <location>
        <begin position="157"/>
        <end position="169"/>
    </location>
</feature>
<organism evidence="5 6">
    <name type="scientific">Cadophora malorum</name>
    <dbReference type="NCBI Taxonomy" id="108018"/>
    <lineage>
        <taxon>Eukaryota</taxon>
        <taxon>Fungi</taxon>
        <taxon>Dikarya</taxon>
        <taxon>Ascomycota</taxon>
        <taxon>Pezizomycotina</taxon>
        <taxon>Leotiomycetes</taxon>
        <taxon>Helotiales</taxon>
        <taxon>Ploettnerulaceae</taxon>
        <taxon>Cadophora</taxon>
    </lineage>
</organism>
<feature type="region of interest" description="Disordered" evidence="1">
    <location>
        <begin position="143"/>
        <end position="221"/>
    </location>
</feature>
<dbReference type="PANTHER" id="PTHR38118">
    <property type="entry name" value="ANCHORED CELL WALL PROTEIN 11-RELATED"/>
    <property type="match status" value="1"/>
</dbReference>
<feature type="signal peptide" evidence="3">
    <location>
        <begin position="1"/>
        <end position="22"/>
    </location>
</feature>
<dbReference type="InterPro" id="IPR056124">
    <property type="entry name" value="DUF7707"/>
</dbReference>
<sequence>MKSMLGVVATVEYFCAFALVTGQSGLSQGTDRPIDPNTIDATTRNQWCLGQITTCGVLCSKDTAVNDCDTNTLDYDCTCQSNGSSPGLQYYQFTMPTFICEQIFNTCIAENAGNATGQALCEADEMEDCGHLHPAIFVAPAEPKPSIPSSSVNFAEQTRTTKQKSSSRTAFLTSSNSPQSSRNLPSLGRPASASGSTTSSALDSAATHSSTPTSKDINSDGLSTGGKAGIGIGVILGIIILIFLGWGLFMFGKRSATRKESGGVVGDGITAGKAELSAGPNVIRAELADTPLTEEETKELEGRRKFLEVAGGPGDMVVELYDESPLDVRRELEA</sequence>
<evidence type="ECO:0000256" key="3">
    <source>
        <dbReference type="SAM" id="SignalP"/>
    </source>
</evidence>
<keyword evidence="2" id="KW-1133">Transmembrane helix</keyword>
<dbReference type="AlphaFoldDB" id="A0A8H7TI74"/>
<reference evidence="5" key="1">
    <citation type="submission" date="2021-02" db="EMBL/GenBank/DDBJ databases">
        <title>Genome sequence Cadophora malorum strain M34.</title>
        <authorList>
            <person name="Stefanovic E."/>
            <person name="Vu D."/>
            <person name="Scully C."/>
            <person name="Dijksterhuis J."/>
            <person name="Roader J."/>
            <person name="Houbraken J."/>
        </authorList>
    </citation>
    <scope>NUCLEOTIDE SEQUENCE</scope>
    <source>
        <strain evidence="5">M34</strain>
    </source>
</reference>
<feature type="compositionally biased region" description="Polar residues" evidence="1">
    <location>
        <begin position="170"/>
        <end position="184"/>
    </location>
</feature>
<evidence type="ECO:0000313" key="5">
    <source>
        <dbReference type="EMBL" id="KAG4419630.1"/>
    </source>
</evidence>
<dbReference type="OrthoDB" id="2121879at2759"/>
<proteinExistence type="predicted"/>
<feature type="transmembrane region" description="Helical" evidence="2">
    <location>
        <begin position="228"/>
        <end position="251"/>
    </location>
</feature>
<evidence type="ECO:0000259" key="4">
    <source>
        <dbReference type="Pfam" id="PF24808"/>
    </source>
</evidence>
<feature type="compositionally biased region" description="Low complexity" evidence="1">
    <location>
        <begin position="191"/>
        <end position="211"/>
    </location>
</feature>
<accession>A0A8H7TI74</accession>
<dbReference type="Proteomes" id="UP000664132">
    <property type="component" value="Unassembled WGS sequence"/>
</dbReference>
<dbReference type="Pfam" id="PF24808">
    <property type="entry name" value="DUF7707"/>
    <property type="match status" value="1"/>
</dbReference>
<keyword evidence="2" id="KW-0472">Membrane</keyword>
<feature type="chain" id="PRO_5034478037" description="DUF7707 domain-containing protein" evidence="3">
    <location>
        <begin position="23"/>
        <end position="334"/>
    </location>
</feature>
<evidence type="ECO:0000256" key="2">
    <source>
        <dbReference type="SAM" id="Phobius"/>
    </source>
</evidence>
<keyword evidence="2" id="KW-0812">Transmembrane</keyword>
<keyword evidence="3" id="KW-0732">Signal</keyword>
<comment type="caution">
    <text evidence="5">The sequence shown here is derived from an EMBL/GenBank/DDBJ whole genome shotgun (WGS) entry which is preliminary data.</text>
</comment>
<gene>
    <name evidence="5" type="ORF">IFR04_007227</name>
</gene>
<evidence type="ECO:0000313" key="6">
    <source>
        <dbReference type="Proteomes" id="UP000664132"/>
    </source>
</evidence>